<dbReference type="Gene3D" id="2.40.50.840">
    <property type="match status" value="1"/>
</dbReference>
<dbReference type="Gene3D" id="3.40.47.10">
    <property type="match status" value="1"/>
</dbReference>
<feature type="region of interest" description="Disordered" evidence="4">
    <location>
        <begin position="140"/>
        <end position="167"/>
    </location>
</feature>
<evidence type="ECO:0000259" key="5">
    <source>
        <dbReference type="Pfam" id="PF18313"/>
    </source>
</evidence>
<dbReference type="PANTHER" id="PTHR18919:SF139">
    <property type="entry name" value="THIOLASE-LIKE PROTEIN TYPE 1 ADDITIONAL C-TERMINAL DOMAIN-CONTAINING PROTEIN"/>
    <property type="match status" value="1"/>
</dbReference>
<dbReference type="SUPFAM" id="SSF53901">
    <property type="entry name" value="Thiolase-like"/>
    <property type="match status" value="2"/>
</dbReference>
<evidence type="ECO:0000313" key="6">
    <source>
        <dbReference type="EMBL" id="MFC3265915.1"/>
    </source>
</evidence>
<keyword evidence="2" id="KW-0808">Transferase</keyword>
<comment type="caution">
    <text evidence="6">The sequence shown here is derived from an EMBL/GenBank/DDBJ whole genome shotgun (WGS) entry which is preliminary data.</text>
</comment>
<dbReference type="EMBL" id="JBHRUV010000025">
    <property type="protein sequence ID" value="MFC3265915.1"/>
    <property type="molecule type" value="Genomic_DNA"/>
</dbReference>
<organism evidence="6 7">
    <name type="scientific">Camelimonas abortus</name>
    <dbReference type="NCBI Taxonomy" id="1017184"/>
    <lineage>
        <taxon>Bacteria</taxon>
        <taxon>Pseudomonadati</taxon>
        <taxon>Pseudomonadota</taxon>
        <taxon>Alphaproteobacteria</taxon>
        <taxon>Hyphomicrobiales</taxon>
        <taxon>Chelatococcaceae</taxon>
        <taxon>Camelimonas</taxon>
    </lineage>
</organism>
<protein>
    <submittedName>
        <fullName evidence="6">Acetyl-CoA acetyltransferase</fullName>
    </submittedName>
</protein>
<evidence type="ECO:0000256" key="2">
    <source>
        <dbReference type="ARBA" id="ARBA00022679"/>
    </source>
</evidence>
<name>A0ABV7LDA2_9HYPH</name>
<evidence type="ECO:0000256" key="3">
    <source>
        <dbReference type="ARBA" id="ARBA00023315"/>
    </source>
</evidence>
<dbReference type="PANTHER" id="PTHR18919">
    <property type="entry name" value="ACETYL-COA C-ACYLTRANSFERASE"/>
    <property type="match status" value="1"/>
</dbReference>
<dbReference type="RefSeq" id="WP_376829769.1">
    <property type="nucleotide sequence ID" value="NZ_JBHLWR010000006.1"/>
</dbReference>
<evidence type="ECO:0000256" key="4">
    <source>
        <dbReference type="SAM" id="MobiDB-lite"/>
    </source>
</evidence>
<dbReference type="InterPro" id="IPR040771">
    <property type="entry name" value="TLP1_add_C"/>
</dbReference>
<evidence type="ECO:0000256" key="1">
    <source>
        <dbReference type="ARBA" id="ARBA00010982"/>
    </source>
</evidence>
<proteinExistence type="inferred from homology"/>
<dbReference type="Pfam" id="PF18313">
    <property type="entry name" value="TLP1_add_C"/>
    <property type="match status" value="1"/>
</dbReference>
<dbReference type="Proteomes" id="UP001595536">
    <property type="component" value="Unassembled WGS sequence"/>
</dbReference>
<comment type="similarity">
    <text evidence="1">Belongs to the thiolase-like superfamily. Thiolase family.</text>
</comment>
<accession>A0ABV7LDA2</accession>
<sequence>MTPDRMIEANTPVLVGCGDVTDLTTPATAARSPLDLIAQAGRKALDDAGAPGIGGVIDAVAMLRMFADAAPRFSTSFGRSTNPPKSVARRLGLNPARCIYTWNGGNMPQYLVNMFAEQIAAGELRGALIAGGEALRTQHGATRSDVRADWSEDPGGEPEEIGDPRRGWSDYEERHLMRAAIAMYPLIENAIRGARGRDVDTHLKEMGRLFARFAAVARDNPLATRREGYTAEQLSAITPENRWIGFPYPRLMNANAYIDQAAALVMTSVGVARELGVPESKWVFLHGCADGHDHWFLSERAVLAGSAAIRKGARLALDMAGRTIADMDFIDLYSCFPSAVEIACQETGLAEDDPRGLTVTGGLPFFGGPGNSYVVHSISEMMRRVRSKPGSFGLVTANGNYVTKHSFGVYSTTPTPGPWRRQDPAVLQRELDALPKAPLTEVASGPATIETYAIMYGKTEPDFGIVIGRLDATGERFLANTPRDVALLKDLQAREGLGRPGHVRHEDGRNIFTPA</sequence>
<keyword evidence="7" id="KW-1185">Reference proteome</keyword>
<evidence type="ECO:0000313" key="7">
    <source>
        <dbReference type="Proteomes" id="UP001595536"/>
    </source>
</evidence>
<feature type="compositionally biased region" description="Acidic residues" evidence="4">
    <location>
        <begin position="151"/>
        <end position="161"/>
    </location>
</feature>
<feature type="domain" description="Thiolase-like protein type 1 additional C-terminal" evidence="5">
    <location>
        <begin position="427"/>
        <end position="506"/>
    </location>
</feature>
<keyword evidence="3" id="KW-0012">Acyltransferase</keyword>
<dbReference type="InterPro" id="IPR016039">
    <property type="entry name" value="Thiolase-like"/>
</dbReference>
<gene>
    <name evidence="6" type="ORF">ACFOEX_06050</name>
</gene>
<reference evidence="7" key="1">
    <citation type="journal article" date="2019" name="Int. J. Syst. Evol. Microbiol.">
        <title>The Global Catalogue of Microorganisms (GCM) 10K type strain sequencing project: providing services to taxonomists for standard genome sequencing and annotation.</title>
        <authorList>
            <consortium name="The Broad Institute Genomics Platform"/>
            <consortium name="The Broad Institute Genome Sequencing Center for Infectious Disease"/>
            <person name="Wu L."/>
            <person name="Ma J."/>
        </authorList>
    </citation>
    <scope>NUCLEOTIDE SEQUENCE [LARGE SCALE GENOMIC DNA]</scope>
    <source>
        <strain evidence="7">CCM 7941</strain>
    </source>
</reference>